<evidence type="ECO:0000256" key="6">
    <source>
        <dbReference type="ARBA" id="ARBA00037234"/>
    </source>
</evidence>
<dbReference type="InterPro" id="IPR051021">
    <property type="entry name" value="Mito_Ser/Thr_phosphatase"/>
</dbReference>
<dbReference type="SUPFAM" id="SSF53254">
    <property type="entry name" value="Phosphoglycerate mutase-like"/>
    <property type="match status" value="1"/>
</dbReference>
<sequence>MVKPLNESDALSEEKVAGRSLKVKEASSKAKRMLILVRHGQYNLEGQTDAHKYLTDLGREQAALTGKRIKDILAHYAIDSTPVRLTMSSMTRATETGNIILKELDPKIGEGAKSCDLIREGAPAPPDPPLQKNIWDPIPA</sequence>
<evidence type="ECO:0000256" key="5">
    <source>
        <dbReference type="ARBA" id="ARBA00022801"/>
    </source>
</evidence>
<dbReference type="InterPro" id="IPR013078">
    <property type="entry name" value="His_Pase_superF_clade-1"/>
</dbReference>
<dbReference type="PANTHER" id="PTHR20935">
    <property type="entry name" value="PHOSPHOGLYCERATE MUTASE-RELATED"/>
    <property type="match status" value="1"/>
</dbReference>
<comment type="catalytic activity">
    <reaction evidence="12">
        <text>O-phospho-L-threonyl-[protein] + H2O = L-threonyl-[protein] + phosphate</text>
        <dbReference type="Rhea" id="RHEA:47004"/>
        <dbReference type="Rhea" id="RHEA-COMP:11060"/>
        <dbReference type="Rhea" id="RHEA-COMP:11605"/>
        <dbReference type="ChEBI" id="CHEBI:15377"/>
        <dbReference type="ChEBI" id="CHEBI:30013"/>
        <dbReference type="ChEBI" id="CHEBI:43474"/>
        <dbReference type="ChEBI" id="CHEBI:61977"/>
        <dbReference type="EC" id="3.1.3.16"/>
    </reaction>
</comment>
<feature type="region of interest" description="Disordered" evidence="13">
    <location>
        <begin position="121"/>
        <end position="140"/>
    </location>
</feature>
<dbReference type="OrthoDB" id="2118094at2759"/>
<evidence type="ECO:0000313" key="14">
    <source>
        <dbReference type="EMBL" id="QQP36594.1"/>
    </source>
</evidence>
<dbReference type="Proteomes" id="UP000595437">
    <property type="component" value="Chromosome 16"/>
</dbReference>
<dbReference type="CDD" id="cd07067">
    <property type="entry name" value="HP_PGM_like"/>
    <property type="match status" value="1"/>
</dbReference>
<keyword evidence="5" id="KW-0378">Hydrolase</keyword>
<protein>
    <recommendedName>
        <fullName evidence="8">Serine/threonine-protein phosphatase PGAM5, mitochondrial</fullName>
        <ecNumber evidence="3">3.1.3.16</ecNumber>
    </recommendedName>
    <alternativeName>
        <fullName evidence="10">Phosphoglycerate mutase family member 5 homolog</fullName>
    </alternativeName>
    <alternativeName>
        <fullName evidence="9">Serine/threonine-protein phosphatase Pgam5, mitochondrial</fullName>
    </alternativeName>
</protein>
<dbReference type="EMBL" id="CP045905">
    <property type="protein sequence ID" value="QQP36594.1"/>
    <property type="molecule type" value="Genomic_DNA"/>
</dbReference>
<comment type="catalytic activity">
    <reaction evidence="11">
        <text>O-phospho-L-seryl-[protein] + H2O = L-seryl-[protein] + phosphate</text>
        <dbReference type="Rhea" id="RHEA:20629"/>
        <dbReference type="Rhea" id="RHEA-COMP:9863"/>
        <dbReference type="Rhea" id="RHEA-COMP:11604"/>
        <dbReference type="ChEBI" id="CHEBI:15377"/>
        <dbReference type="ChEBI" id="CHEBI:29999"/>
        <dbReference type="ChEBI" id="CHEBI:43474"/>
        <dbReference type="ChEBI" id="CHEBI:83421"/>
        <dbReference type="EC" id="3.1.3.16"/>
    </reaction>
</comment>
<evidence type="ECO:0000256" key="3">
    <source>
        <dbReference type="ARBA" id="ARBA00013081"/>
    </source>
</evidence>
<evidence type="ECO:0000256" key="9">
    <source>
        <dbReference type="ARBA" id="ARBA00040722"/>
    </source>
</evidence>
<evidence type="ECO:0000256" key="1">
    <source>
        <dbReference type="ARBA" id="ARBA00004294"/>
    </source>
</evidence>
<dbReference type="AlphaFoldDB" id="A0A7T8JW27"/>
<dbReference type="Pfam" id="PF00300">
    <property type="entry name" value="His_Phos_1"/>
    <property type="match status" value="1"/>
</dbReference>
<accession>A0A7T8JW27</accession>
<keyword evidence="15" id="KW-1185">Reference proteome</keyword>
<reference evidence="15" key="1">
    <citation type="submission" date="2021-01" db="EMBL/GenBank/DDBJ databases">
        <title>Caligus Genome Assembly.</title>
        <authorList>
            <person name="Gallardo-Escarate C."/>
        </authorList>
    </citation>
    <scope>NUCLEOTIDE SEQUENCE [LARGE SCALE GENOMIC DNA]</scope>
</reference>
<comment type="similarity">
    <text evidence="2">Belongs to the phosphoglycerate mutase family. BPG-dependent PGAM subfamily.</text>
</comment>
<evidence type="ECO:0000313" key="15">
    <source>
        <dbReference type="Proteomes" id="UP000595437"/>
    </source>
</evidence>
<keyword evidence="4" id="KW-0496">Mitochondrion</keyword>
<proteinExistence type="inferred from homology"/>
<dbReference type="GO" id="GO:0005741">
    <property type="term" value="C:mitochondrial outer membrane"/>
    <property type="evidence" value="ECO:0007669"/>
    <property type="project" value="UniProtKB-SubCell"/>
</dbReference>
<evidence type="ECO:0000256" key="12">
    <source>
        <dbReference type="ARBA" id="ARBA00048336"/>
    </source>
</evidence>
<dbReference type="Gene3D" id="3.40.50.1240">
    <property type="entry name" value="Phosphoglycerate mutase-like"/>
    <property type="match status" value="1"/>
</dbReference>
<name>A0A7T8JW27_CALRO</name>
<gene>
    <name evidence="14" type="ORF">FKW44_021742</name>
</gene>
<keyword evidence="4" id="KW-0472">Membrane</keyword>
<comment type="subunit">
    <text evidence="7">Interacts with Pk92B/ASK1.</text>
</comment>
<dbReference type="InterPro" id="IPR029033">
    <property type="entry name" value="His_PPase_superfam"/>
</dbReference>
<evidence type="ECO:0000256" key="13">
    <source>
        <dbReference type="SAM" id="MobiDB-lite"/>
    </source>
</evidence>
<organism evidence="14 15">
    <name type="scientific">Caligus rogercresseyi</name>
    <name type="common">Sea louse</name>
    <dbReference type="NCBI Taxonomy" id="217165"/>
    <lineage>
        <taxon>Eukaryota</taxon>
        <taxon>Metazoa</taxon>
        <taxon>Ecdysozoa</taxon>
        <taxon>Arthropoda</taxon>
        <taxon>Crustacea</taxon>
        <taxon>Multicrustacea</taxon>
        <taxon>Hexanauplia</taxon>
        <taxon>Copepoda</taxon>
        <taxon>Siphonostomatoida</taxon>
        <taxon>Caligidae</taxon>
        <taxon>Caligus</taxon>
    </lineage>
</organism>
<evidence type="ECO:0000256" key="8">
    <source>
        <dbReference type="ARBA" id="ARBA00039765"/>
    </source>
</evidence>
<evidence type="ECO:0000256" key="11">
    <source>
        <dbReference type="ARBA" id="ARBA00047761"/>
    </source>
</evidence>
<comment type="function">
    <text evidence="6">Displays phosphatase activity for serine/threonine residues, and dephosphorylates and activates Pk92B kinase. Has apparently no phosphoglycerate mutase activity.</text>
</comment>
<dbReference type="PANTHER" id="PTHR20935:SF0">
    <property type="entry name" value="SERINE_THREONINE-PROTEIN PHOSPHATASE PGAM5, MITOCHONDRIAL"/>
    <property type="match status" value="1"/>
</dbReference>
<keyword evidence="4" id="KW-1000">Mitochondrion outer membrane</keyword>
<dbReference type="GO" id="GO:0090141">
    <property type="term" value="P:positive regulation of mitochondrial fission"/>
    <property type="evidence" value="ECO:0007669"/>
    <property type="project" value="TreeGrafter"/>
</dbReference>
<evidence type="ECO:0000256" key="7">
    <source>
        <dbReference type="ARBA" id="ARBA00038605"/>
    </source>
</evidence>
<feature type="non-terminal residue" evidence="14">
    <location>
        <position position="140"/>
    </location>
</feature>
<comment type="subcellular location">
    <subcellularLocation>
        <location evidence="1">Mitochondrion outer membrane</location>
    </subcellularLocation>
</comment>
<dbReference type="EC" id="3.1.3.16" evidence="3"/>
<evidence type="ECO:0000256" key="4">
    <source>
        <dbReference type="ARBA" id="ARBA00022787"/>
    </source>
</evidence>
<evidence type="ECO:0000256" key="10">
    <source>
        <dbReference type="ARBA" id="ARBA00042520"/>
    </source>
</evidence>
<evidence type="ECO:0000256" key="2">
    <source>
        <dbReference type="ARBA" id="ARBA00006717"/>
    </source>
</evidence>
<dbReference type="GO" id="GO:0004722">
    <property type="term" value="F:protein serine/threonine phosphatase activity"/>
    <property type="evidence" value="ECO:0007669"/>
    <property type="project" value="UniProtKB-EC"/>
</dbReference>